<sequence>MPRTDFDITVPDQSGKRAVVTGASDGIGLGIATRLAAAGAEVVLPVRNPRKGEAALDAIRGQVPDADVSLRTLDLSSLDSVAALGRTLLAEDRPVHLLVNNAGVMTPPERQTTADGFELQLGTNHLGHFALVAHLLPLLRAGRARVTSQISVAANQGAINWDDLNWERSYDGRRAYSQSKIAFGLFGLELDRRSAAAGWGITSNLSHPGVAPTSLLAARPELGRDKDTMGVRLIRALSARGILLGTVRTAQLPALYAATSPEAEGGALYGPGGPGHLGGPPAHQKLYTRLHGTDEARRVWERSEELTGARVAV</sequence>
<name>A0ABS7WB52_STROV</name>
<evidence type="ECO:0000313" key="3">
    <source>
        <dbReference type="EMBL" id="MBZ6154410.1"/>
    </source>
</evidence>
<protein>
    <submittedName>
        <fullName evidence="3">SDR family oxidoreductase</fullName>
    </submittedName>
</protein>
<dbReference type="EMBL" id="JAHSTP010000011">
    <property type="protein sequence ID" value="MBZ6154410.1"/>
    <property type="molecule type" value="Genomic_DNA"/>
</dbReference>
<reference evidence="3 4" key="1">
    <citation type="submission" date="2021-06" db="EMBL/GenBank/DDBJ databases">
        <title>Ecological speciation of a Streptomyces species isolated from different habitats and geographic origins.</title>
        <authorList>
            <person name="Wang J."/>
        </authorList>
    </citation>
    <scope>NUCLEOTIDE SEQUENCE [LARGE SCALE GENOMIC DNA]</scope>
    <source>
        <strain evidence="3 4">FXJ8.012</strain>
    </source>
</reference>
<dbReference type="NCBIfam" id="NF004513">
    <property type="entry name" value="PRK05854.1"/>
    <property type="match status" value="1"/>
</dbReference>
<proteinExistence type="inferred from homology"/>
<dbReference type="PANTHER" id="PTHR24320">
    <property type="entry name" value="RETINOL DEHYDROGENASE"/>
    <property type="match status" value="1"/>
</dbReference>
<evidence type="ECO:0000313" key="4">
    <source>
        <dbReference type="Proteomes" id="UP000758701"/>
    </source>
</evidence>
<evidence type="ECO:0000256" key="1">
    <source>
        <dbReference type="ARBA" id="ARBA00006484"/>
    </source>
</evidence>
<gene>
    <name evidence="3" type="ORF">KVH32_25115</name>
</gene>
<dbReference type="PANTHER" id="PTHR24320:SF148">
    <property type="entry name" value="NAD(P)-BINDING ROSSMANN-FOLD SUPERFAMILY PROTEIN"/>
    <property type="match status" value="1"/>
</dbReference>
<dbReference type="InterPro" id="IPR002347">
    <property type="entry name" value="SDR_fam"/>
</dbReference>
<organism evidence="3 4">
    <name type="scientific">Streptomyces olivaceus</name>
    <dbReference type="NCBI Taxonomy" id="47716"/>
    <lineage>
        <taxon>Bacteria</taxon>
        <taxon>Bacillati</taxon>
        <taxon>Actinomycetota</taxon>
        <taxon>Actinomycetes</taxon>
        <taxon>Kitasatosporales</taxon>
        <taxon>Streptomycetaceae</taxon>
        <taxon>Streptomyces</taxon>
    </lineage>
</organism>
<keyword evidence="4" id="KW-1185">Reference proteome</keyword>
<comment type="similarity">
    <text evidence="1">Belongs to the short-chain dehydrogenases/reductases (SDR) family.</text>
</comment>
<dbReference type="Pfam" id="PF00106">
    <property type="entry name" value="adh_short"/>
    <property type="match status" value="1"/>
</dbReference>
<dbReference type="Proteomes" id="UP000758701">
    <property type="component" value="Unassembled WGS sequence"/>
</dbReference>
<dbReference type="InterPro" id="IPR036291">
    <property type="entry name" value="NAD(P)-bd_dom_sf"/>
</dbReference>
<comment type="caution">
    <text evidence="3">The sequence shown here is derived from an EMBL/GenBank/DDBJ whole genome shotgun (WGS) entry which is preliminary data.</text>
</comment>
<dbReference type="RefSeq" id="WP_037769640.1">
    <property type="nucleotide sequence ID" value="NZ_BNEG01000003.1"/>
</dbReference>
<keyword evidence="2" id="KW-0560">Oxidoreductase</keyword>
<dbReference type="PRINTS" id="PR00081">
    <property type="entry name" value="GDHRDH"/>
</dbReference>
<evidence type="ECO:0000256" key="2">
    <source>
        <dbReference type="ARBA" id="ARBA00023002"/>
    </source>
</evidence>
<dbReference type="Gene3D" id="3.40.50.720">
    <property type="entry name" value="NAD(P)-binding Rossmann-like Domain"/>
    <property type="match status" value="1"/>
</dbReference>
<dbReference type="SUPFAM" id="SSF51735">
    <property type="entry name" value="NAD(P)-binding Rossmann-fold domains"/>
    <property type="match status" value="1"/>
</dbReference>
<dbReference type="NCBIfam" id="NF004846">
    <property type="entry name" value="PRK06197.1"/>
    <property type="match status" value="1"/>
</dbReference>
<accession>A0ABS7WB52</accession>